<dbReference type="Proteomes" id="UP001615550">
    <property type="component" value="Unassembled WGS sequence"/>
</dbReference>
<comment type="caution">
    <text evidence="2">The sequence shown here is derived from an EMBL/GenBank/DDBJ whole genome shotgun (WGS) entry which is preliminary data.</text>
</comment>
<dbReference type="InterPro" id="IPR000073">
    <property type="entry name" value="AB_hydrolase_1"/>
</dbReference>
<dbReference type="PRINTS" id="PR00111">
    <property type="entry name" value="ABHYDROLASE"/>
</dbReference>
<dbReference type="RefSeq" id="WP_400185562.1">
    <property type="nucleotide sequence ID" value="NZ_JBGORX010000001.1"/>
</dbReference>
<dbReference type="InterPro" id="IPR029058">
    <property type="entry name" value="AB_hydrolase_fold"/>
</dbReference>
<organism evidence="2 3">
    <name type="scientific">Legionella lytica</name>
    <dbReference type="NCBI Taxonomy" id="96232"/>
    <lineage>
        <taxon>Bacteria</taxon>
        <taxon>Pseudomonadati</taxon>
        <taxon>Pseudomonadota</taxon>
        <taxon>Gammaproteobacteria</taxon>
        <taxon>Legionellales</taxon>
        <taxon>Legionellaceae</taxon>
        <taxon>Legionella</taxon>
    </lineage>
</organism>
<keyword evidence="2" id="KW-0378">Hydrolase</keyword>
<reference evidence="2 3" key="1">
    <citation type="submission" date="2024-08" db="EMBL/GenBank/DDBJ databases">
        <title>Draft Genome Sequence of Legionella lytica strain DSB2004, Isolated From a Fire Sprinkler System.</title>
        <authorList>
            <person name="Everhart A.D."/>
            <person name="Kidane D.T."/>
            <person name="Farone A.L."/>
            <person name="Farone M.B."/>
        </authorList>
    </citation>
    <scope>NUCLEOTIDE SEQUENCE [LARGE SCALE GENOMIC DNA]</scope>
    <source>
        <strain evidence="2 3">DSB2004</strain>
    </source>
</reference>
<evidence type="ECO:0000259" key="1">
    <source>
        <dbReference type="Pfam" id="PF00561"/>
    </source>
</evidence>
<evidence type="ECO:0000313" key="3">
    <source>
        <dbReference type="Proteomes" id="UP001615550"/>
    </source>
</evidence>
<name>A0ABW8D527_9GAMM</name>
<dbReference type="Gene3D" id="3.40.50.1820">
    <property type="entry name" value="alpha/beta hydrolase"/>
    <property type="match status" value="1"/>
</dbReference>
<protein>
    <submittedName>
        <fullName evidence="2">Alpha/beta fold hydrolase</fullName>
    </submittedName>
</protein>
<evidence type="ECO:0000313" key="2">
    <source>
        <dbReference type="EMBL" id="MFJ1267061.1"/>
    </source>
</evidence>
<accession>A0ABW8D527</accession>
<dbReference type="EMBL" id="JBGORX010000001">
    <property type="protein sequence ID" value="MFJ1267061.1"/>
    <property type="molecule type" value="Genomic_DNA"/>
</dbReference>
<dbReference type="InterPro" id="IPR050266">
    <property type="entry name" value="AB_hydrolase_sf"/>
</dbReference>
<dbReference type="GO" id="GO:0016787">
    <property type="term" value="F:hydrolase activity"/>
    <property type="evidence" value="ECO:0007669"/>
    <property type="project" value="UniProtKB-KW"/>
</dbReference>
<dbReference type="Pfam" id="PF00561">
    <property type="entry name" value="Abhydrolase_1"/>
    <property type="match status" value="1"/>
</dbReference>
<proteinExistence type="predicted"/>
<keyword evidence="3" id="KW-1185">Reference proteome</keyword>
<sequence length="283" mass="31612">MMRKNGFLLFLFVCSVLFSIQLCATTIHINNRFISYTETGQGKPLVLIHAFPTDRRLWEPQQEGLKQHFRVISLDLWGFGESSAVDGNAVTMVDYALEVKDLLDYLHIKKAIIGGESMGAYIALSFLEHYPNKVEGLILSNTQAVADSDEAKINREKSAVDVLENGTKKLVEGFMEKALAPSTSEQTKAILAHILTMQKPTALASALRGMAMRSSMLELLATTTIPVLIITSEHDKIISPTQSEQMHHLTRNSQLVVLVNAGHLSNLEQPQEWNMAVKEWFYP</sequence>
<dbReference type="SUPFAM" id="SSF53474">
    <property type="entry name" value="alpha/beta-Hydrolases"/>
    <property type="match status" value="1"/>
</dbReference>
<dbReference type="PANTHER" id="PTHR43798">
    <property type="entry name" value="MONOACYLGLYCEROL LIPASE"/>
    <property type="match status" value="1"/>
</dbReference>
<feature type="domain" description="AB hydrolase-1" evidence="1">
    <location>
        <begin position="43"/>
        <end position="269"/>
    </location>
</feature>
<gene>
    <name evidence="2" type="ORF">ACD661_00660</name>
</gene>